<dbReference type="PROSITE" id="PS00622">
    <property type="entry name" value="HTH_LUXR_1"/>
    <property type="match status" value="1"/>
</dbReference>
<gene>
    <name evidence="5" type="ORF">A5888_004270</name>
</gene>
<dbReference type="EMBL" id="CP147247">
    <property type="protein sequence ID" value="WYJ92481.1"/>
    <property type="molecule type" value="Genomic_DNA"/>
</dbReference>
<dbReference type="CDD" id="cd06170">
    <property type="entry name" value="LuxR_C_like"/>
    <property type="match status" value="1"/>
</dbReference>
<dbReference type="PRINTS" id="PR00038">
    <property type="entry name" value="HTHLUXR"/>
</dbReference>
<dbReference type="InterPro" id="IPR036388">
    <property type="entry name" value="WH-like_DNA-bd_sf"/>
</dbReference>
<dbReference type="SUPFAM" id="SSF46894">
    <property type="entry name" value="C-terminal effector domain of the bipartite response regulators"/>
    <property type="match status" value="1"/>
</dbReference>
<protein>
    <submittedName>
        <fullName evidence="5">LuxR family transcriptional regulator, maltose regulon positive regulatory protein</fullName>
    </submittedName>
</protein>
<dbReference type="InterPro" id="IPR027417">
    <property type="entry name" value="P-loop_NTPase"/>
</dbReference>
<sequence length="861" mass="100713">MEKNIASIRLRLPEIRRDVIERKDLLQKIEYGSSKKIMVLEAGAGKGKTTAICTFLAKKSPEKVKWISLASDCNSLSAFWSYLIEAFQDKLGSIKQEFLAFFQTTCNRETIESLITYFVNSLIEETNEELFLILDDIHLVEDPVVIHSLEQFLKQLPSFIHVVLLTRYTLPLYLSQFEMDNELAYIDESSFVLSDEEAKTFIQRTTGEQLASTEMEEMLEIAKGWIGGLQMLTAAKLRNNLSAVKLMQQENQLLSDYLTQEIFQQLTEEERSFLIETSYFPYATENLTRALEITVDFRSILPRLVQKNLLITCMDNQQQVYQYHPIFKEYLVRRFQQLSIEKQVNLKRKAANFYIEEEDLSQGFSLLLELEDYEQLMNLLLQHQESLRTLYFIEKIPIEIAISNIDFSYQKLFYHYSNLDYKSCLLLLDELGEKYPRSEEVQALEGVRLLFDDTFSPFHQKITHLEEIQKLKLNDSSKAFILLKNALFYFYQDDFHAAAEFALAALKLNKNWNNPFLQFFGRTLLAQNFEELGELNKSIQMMEEANHTLESLKISSEMRQGYLLTFYMTITGVYLKQFKLLEAKQMLTAIKDNNQHLNNPSYYYNYAEYLYLSDEIELAYAAVKQLEQNSSSSSIGPLTKAGILRYSLKYQQLTEVEKDNFLVQFHQYPDYQNLSNRLFYAMILLDKKNYEETLSMVDEILAESREHKIYFKIIDASLLKIKLFCHWGNGNPRTLKNLYHESLYYAATNEVLGIFYYYKEELSQLFEKYSEIITADLGAKEQKFHKQVLKICLKNSNSELLTERELDVLREIANGRSNKEIGETLFISLATVKTHVLNIYRKLEVNSRILAVEKARELTIL</sequence>
<dbReference type="PANTHER" id="PTHR44688">
    <property type="entry name" value="DNA-BINDING TRANSCRIPTIONAL ACTIVATOR DEVR_DOSR"/>
    <property type="match status" value="1"/>
</dbReference>
<reference evidence="5" key="2">
    <citation type="submission" date="2024-03" db="EMBL/GenBank/DDBJ databases">
        <title>The Genome Sequence of Enterococcus sp. DIV0242b.</title>
        <authorList>
            <consortium name="The Broad Institute Genomics Platform"/>
            <consortium name="The Broad Institute Microbial Omics Core"/>
            <consortium name="The Broad Institute Genomic Center for Infectious Diseases"/>
            <person name="Earl A."/>
            <person name="Manson A."/>
            <person name="Gilmore M."/>
            <person name="Schwartman J."/>
            <person name="Shea T."/>
            <person name="Abouelleil A."/>
            <person name="Cao P."/>
            <person name="Chapman S."/>
            <person name="Cusick C."/>
            <person name="Young S."/>
            <person name="Neafsey D."/>
            <person name="Nusbaum C."/>
            <person name="Birren B."/>
        </authorList>
    </citation>
    <scope>NUCLEOTIDE SEQUENCE</scope>
    <source>
        <strain evidence="5">9E7_DIV0242</strain>
    </source>
</reference>
<dbReference type="SUPFAM" id="SSF52540">
    <property type="entry name" value="P-loop containing nucleoside triphosphate hydrolases"/>
    <property type="match status" value="1"/>
</dbReference>
<dbReference type="Gene3D" id="1.10.10.10">
    <property type="entry name" value="Winged helix-like DNA-binding domain superfamily/Winged helix DNA-binding domain"/>
    <property type="match status" value="1"/>
</dbReference>
<evidence type="ECO:0000256" key="3">
    <source>
        <dbReference type="ARBA" id="ARBA00023163"/>
    </source>
</evidence>
<dbReference type="Pfam" id="PF00196">
    <property type="entry name" value="GerE"/>
    <property type="match status" value="1"/>
</dbReference>
<organism evidence="5 6">
    <name type="scientific">Candidatus Enterococcus clewellii</name>
    <dbReference type="NCBI Taxonomy" id="1834193"/>
    <lineage>
        <taxon>Bacteria</taxon>
        <taxon>Bacillati</taxon>
        <taxon>Bacillota</taxon>
        <taxon>Bacilli</taxon>
        <taxon>Lactobacillales</taxon>
        <taxon>Enterococcaceae</taxon>
        <taxon>Enterococcus</taxon>
    </lineage>
</organism>
<dbReference type="RefSeq" id="WP_422389728.1">
    <property type="nucleotide sequence ID" value="NZ_CP147247.1"/>
</dbReference>
<evidence type="ECO:0000313" key="5">
    <source>
        <dbReference type="EMBL" id="WYJ92481.1"/>
    </source>
</evidence>
<reference evidence="5" key="1">
    <citation type="submission" date="2017-05" db="EMBL/GenBank/DDBJ databases">
        <authorList>
            <consortium name="The Broad Institute Genomics Platform"/>
            <consortium name="The Broad Institute Genomic Center for Infectious Diseases"/>
            <person name="Earl A."/>
            <person name="Manson A."/>
            <person name="Schwartman J."/>
            <person name="Gilmore M."/>
            <person name="Abouelleil A."/>
            <person name="Cao P."/>
            <person name="Chapman S."/>
            <person name="Cusick C."/>
            <person name="Shea T."/>
            <person name="Young S."/>
            <person name="Neafsey D."/>
            <person name="Nusbaum C."/>
            <person name="Birren B."/>
        </authorList>
    </citation>
    <scope>NUCLEOTIDE SEQUENCE</scope>
    <source>
        <strain evidence="5">9E7_DIV0242</strain>
    </source>
</reference>
<keyword evidence="1" id="KW-0805">Transcription regulation</keyword>
<evidence type="ECO:0000256" key="2">
    <source>
        <dbReference type="ARBA" id="ARBA00023125"/>
    </source>
</evidence>
<dbReference type="Pfam" id="PF25873">
    <property type="entry name" value="WHD_MalT"/>
    <property type="match status" value="1"/>
</dbReference>
<dbReference type="SMART" id="SM00421">
    <property type="entry name" value="HTH_LUXR"/>
    <property type="match status" value="1"/>
</dbReference>
<name>A0AAQ3W0E4_9ENTE</name>
<feature type="domain" description="HTH luxR-type" evidence="4">
    <location>
        <begin position="794"/>
        <end position="859"/>
    </location>
</feature>
<dbReference type="Proteomes" id="UP000195141">
    <property type="component" value="Chromosome"/>
</dbReference>
<keyword evidence="2" id="KW-0238">DNA-binding</keyword>
<accession>A0AAQ3W0E4</accession>
<dbReference type="InterPro" id="IPR059106">
    <property type="entry name" value="WHD_MalT"/>
</dbReference>
<dbReference type="GO" id="GO:0003677">
    <property type="term" value="F:DNA binding"/>
    <property type="evidence" value="ECO:0007669"/>
    <property type="project" value="UniProtKB-KW"/>
</dbReference>
<dbReference type="PROSITE" id="PS50043">
    <property type="entry name" value="HTH_LUXR_2"/>
    <property type="match status" value="1"/>
</dbReference>
<dbReference type="AlphaFoldDB" id="A0AAQ3W0E4"/>
<proteinExistence type="predicted"/>
<dbReference type="GO" id="GO:0006355">
    <property type="term" value="P:regulation of DNA-templated transcription"/>
    <property type="evidence" value="ECO:0007669"/>
    <property type="project" value="InterPro"/>
</dbReference>
<evidence type="ECO:0000259" key="4">
    <source>
        <dbReference type="PROSITE" id="PS50043"/>
    </source>
</evidence>
<evidence type="ECO:0000313" key="6">
    <source>
        <dbReference type="Proteomes" id="UP000195141"/>
    </source>
</evidence>
<dbReference type="InterPro" id="IPR000792">
    <property type="entry name" value="Tscrpt_reg_LuxR_C"/>
</dbReference>
<keyword evidence="6" id="KW-1185">Reference proteome</keyword>
<dbReference type="InterPro" id="IPR016032">
    <property type="entry name" value="Sig_transdc_resp-reg_C-effctor"/>
</dbReference>
<dbReference type="PANTHER" id="PTHR44688:SF16">
    <property type="entry name" value="DNA-BINDING TRANSCRIPTIONAL ACTIVATOR DEVR_DOSR"/>
    <property type="match status" value="1"/>
</dbReference>
<keyword evidence="3" id="KW-0804">Transcription</keyword>
<evidence type="ECO:0000256" key="1">
    <source>
        <dbReference type="ARBA" id="ARBA00023015"/>
    </source>
</evidence>